<evidence type="ECO:0000259" key="5">
    <source>
        <dbReference type="Pfam" id="PF18962"/>
    </source>
</evidence>
<dbReference type="PANTHER" id="PTHR47566">
    <property type="match status" value="1"/>
</dbReference>
<name>A0A6L6U942_9FLAO</name>
<protein>
    <submittedName>
        <fullName evidence="6">T9SS type A sorting domain-containing protein</fullName>
    </submittedName>
</protein>
<evidence type="ECO:0000313" key="6">
    <source>
        <dbReference type="EMBL" id="MUU77447.1"/>
    </source>
</evidence>
<dbReference type="InterPro" id="IPR011050">
    <property type="entry name" value="Pectin_lyase_fold/virulence"/>
</dbReference>
<dbReference type="SUPFAM" id="SSF52058">
    <property type="entry name" value="L domain-like"/>
    <property type="match status" value="2"/>
</dbReference>
<keyword evidence="1" id="KW-0433">Leucine-rich repeat</keyword>
<evidence type="ECO:0000256" key="1">
    <source>
        <dbReference type="ARBA" id="ARBA00022614"/>
    </source>
</evidence>
<keyword evidence="3" id="KW-0677">Repeat</keyword>
<dbReference type="Gene3D" id="3.80.10.10">
    <property type="entry name" value="Ribonuclease Inhibitor"/>
    <property type="match status" value="3"/>
</dbReference>
<evidence type="ECO:0000313" key="7">
    <source>
        <dbReference type="Proteomes" id="UP000478208"/>
    </source>
</evidence>
<dbReference type="InterPro" id="IPR012334">
    <property type="entry name" value="Pectin_lyas_fold"/>
</dbReference>
<dbReference type="RefSeq" id="WP_157362073.1">
    <property type="nucleotide sequence ID" value="NZ_WOWS01000001.1"/>
</dbReference>
<dbReference type="Proteomes" id="UP000478208">
    <property type="component" value="Unassembled WGS sequence"/>
</dbReference>
<keyword evidence="7" id="KW-1185">Reference proteome</keyword>
<dbReference type="NCBIfam" id="TIGR04183">
    <property type="entry name" value="Por_Secre_tail"/>
    <property type="match status" value="1"/>
</dbReference>
<dbReference type="InterPro" id="IPR026444">
    <property type="entry name" value="Secre_tail"/>
</dbReference>
<reference evidence="6 7" key="1">
    <citation type="submission" date="2019-12" db="EMBL/GenBank/DDBJ databases">
        <authorList>
            <person name="Li J."/>
        </authorList>
    </citation>
    <scope>NUCLEOTIDE SEQUENCE [LARGE SCALE GENOMIC DNA]</scope>
    <source>
        <strain evidence="6 7">HL2-2</strain>
    </source>
</reference>
<evidence type="ECO:0000256" key="4">
    <source>
        <dbReference type="SAM" id="SignalP"/>
    </source>
</evidence>
<dbReference type="AlphaFoldDB" id="A0A6L6U942"/>
<dbReference type="EMBL" id="WOWS01000001">
    <property type="protein sequence ID" value="MUU77447.1"/>
    <property type="molecule type" value="Genomic_DNA"/>
</dbReference>
<feature type="signal peptide" evidence="4">
    <location>
        <begin position="1"/>
        <end position="21"/>
    </location>
</feature>
<dbReference type="Pfam" id="PF18962">
    <property type="entry name" value="Por_Secre_tail"/>
    <property type="match status" value="1"/>
</dbReference>
<accession>A0A6L6U942</accession>
<comment type="caution">
    <text evidence="6">The sequence shown here is derived from an EMBL/GenBank/DDBJ whole genome shotgun (WGS) entry which is preliminary data.</text>
</comment>
<dbReference type="InterPro" id="IPR032675">
    <property type="entry name" value="LRR_dom_sf"/>
</dbReference>
<sequence>MKKTVLLFITCLCFGLFSAMAQNVNIPDINFKNYLLGNTAINTNSDSEISVAEAQAFTGTISATGLGITDLTGIEAFVDITILEVYSNSLTSIDVSNNTNLTRLHCADNQITQLDVSNIPTLNQVHCQNNQLVELNLANGNNANFIYMKSYNNPSLTCIQVDAGTVPPSNVGLYDVGWTRDLETRVVEDCSISVTYVTIPDANFKSYLVGNSAINTDYDQEISVAEAQAVTGVLDVSSLAISDLTGIEAFINLTELDCSYNTIAALDVSTITGLANLNCKENNISNLNVQGTSLVALDAEDNSLTSLDVSNLATLTTLNSRSNNILNLNLQGATGLEVLNCSDNSLSTLNVSLNTNLMDLNCSDNNLTNVDVTNLTALTTLNISDNAISSIVLTTNSNLNTLTANDNNFSNIDVSNNTMLTDLIVASNSLTSIDITNNTMLTAVDFQDNSISSLDISNNPNLTRIHAAFNQFTTFDISAYPQINQLLIYNNQLTSLNVANGNNSNFVYMKVYNNPDLTCVQIDSGYTPNQVGLYDYGWTKDTTTNYSENCIPTVYYVNANASGNNDGSSWTDAFTSIEDALNNALLNDEIWVSSGVYTPATAASVLALDLENLKIYGGFDGTELTLADRDLTKVFTDNVTIISGDINGDDIEGDFTTNKTDNATTLVSLEDDNVIFDGFVLKNAYTSGSSPVIATNTNVTNFTIKNTWITENYSEGLLLDWRRFSGDLVIENLAITNNASNNGVVLIEHSASNSDALTSHWANILFTDNTYNSDFGAIWFRRSTSSNGNRSVVHYLNNATIVNNVNNHATAQHVVNVSGSGWIRLETRNSIFWQNKYNGSQFSTVDIENSKVNEGDSQTINVYNTIAQVTAAATSGTFNTTNLTLLDPSTDNLNLDAEYKPTTASNYIIDQGDNSYYDTTIFTSLDLSGNNRFFNTTIDLGAYEYNSTLGFEDETFTSNTLKLYPNPVNDKLYIQSAAQIESVAIYNINGQLVKQSQYINNAIDTANLPTGFYLIQMKTATKSVNHKFFKN</sequence>
<dbReference type="PANTHER" id="PTHR47566:SF1">
    <property type="entry name" value="PROTEIN NUD1"/>
    <property type="match status" value="1"/>
</dbReference>
<feature type="domain" description="Secretion system C-terminal sorting" evidence="5">
    <location>
        <begin position="963"/>
        <end position="1028"/>
    </location>
</feature>
<feature type="chain" id="PRO_5027065337" evidence="4">
    <location>
        <begin position="22"/>
        <end position="1031"/>
    </location>
</feature>
<dbReference type="Gene3D" id="2.160.20.10">
    <property type="entry name" value="Single-stranded right-handed beta-helix, Pectin lyase-like"/>
    <property type="match status" value="1"/>
</dbReference>
<dbReference type="SUPFAM" id="SSF51126">
    <property type="entry name" value="Pectin lyase-like"/>
    <property type="match status" value="1"/>
</dbReference>
<keyword evidence="2 4" id="KW-0732">Signal</keyword>
<dbReference type="InterPro" id="IPR052574">
    <property type="entry name" value="CDIRP"/>
</dbReference>
<evidence type="ECO:0000256" key="2">
    <source>
        <dbReference type="ARBA" id="ARBA00022729"/>
    </source>
</evidence>
<proteinExistence type="predicted"/>
<organism evidence="6 7">
    <name type="scientific">Winogradskyella endarachnes</name>
    <dbReference type="NCBI Taxonomy" id="2681965"/>
    <lineage>
        <taxon>Bacteria</taxon>
        <taxon>Pseudomonadati</taxon>
        <taxon>Bacteroidota</taxon>
        <taxon>Flavobacteriia</taxon>
        <taxon>Flavobacteriales</taxon>
        <taxon>Flavobacteriaceae</taxon>
        <taxon>Winogradskyella</taxon>
    </lineage>
</organism>
<evidence type="ECO:0000256" key="3">
    <source>
        <dbReference type="ARBA" id="ARBA00022737"/>
    </source>
</evidence>
<dbReference type="GO" id="GO:0035591">
    <property type="term" value="F:signaling adaptor activity"/>
    <property type="evidence" value="ECO:0007669"/>
    <property type="project" value="TreeGrafter"/>
</dbReference>
<gene>
    <name evidence="6" type="ORF">GN138_03230</name>
</gene>